<comment type="caution">
    <text evidence="2">The sequence shown here is derived from an EMBL/GenBank/DDBJ whole genome shotgun (WGS) entry which is preliminary data.</text>
</comment>
<dbReference type="Pfam" id="PF12679">
    <property type="entry name" value="ABC2_membrane_2"/>
    <property type="match status" value="1"/>
</dbReference>
<feature type="transmembrane region" description="Helical" evidence="1">
    <location>
        <begin position="80"/>
        <end position="106"/>
    </location>
</feature>
<feature type="transmembrane region" description="Helical" evidence="1">
    <location>
        <begin position="136"/>
        <end position="162"/>
    </location>
</feature>
<evidence type="ECO:0000313" key="2">
    <source>
        <dbReference type="EMBL" id="CAH1221874.1"/>
    </source>
</evidence>
<feature type="transmembrane region" description="Helical" evidence="1">
    <location>
        <begin position="174"/>
        <end position="199"/>
    </location>
</feature>
<evidence type="ECO:0000256" key="1">
    <source>
        <dbReference type="SAM" id="Phobius"/>
    </source>
</evidence>
<proteinExistence type="predicted"/>
<evidence type="ECO:0008006" key="4">
    <source>
        <dbReference type="Google" id="ProtNLM"/>
    </source>
</evidence>
<keyword evidence="1" id="KW-0812">Transmembrane</keyword>
<keyword evidence="3" id="KW-1185">Reference proteome</keyword>
<organism evidence="2 3">
    <name type="scientific">Paenibacillus plantiphilus</name>
    <dbReference type="NCBI Taxonomy" id="2905650"/>
    <lineage>
        <taxon>Bacteria</taxon>
        <taxon>Bacillati</taxon>
        <taxon>Bacillota</taxon>
        <taxon>Bacilli</taxon>
        <taxon>Bacillales</taxon>
        <taxon>Paenibacillaceae</taxon>
        <taxon>Paenibacillus</taxon>
    </lineage>
</organism>
<keyword evidence="1" id="KW-0472">Membrane</keyword>
<sequence length="271" mass="29133">MNRNHIMAIASKDMKMIWKTSKVWIGLVILPLIMGVIIPVVAVLVGRSIDPADISGGLVQLIGEISFSGAGETDTLNHKLILFIVNFMLPPLFMLIPVTNAMMIAVNSFVGEKESKTLESLMLAPLSIRDLFAGKLLASFIPSYGAALGSFVLCGIVVNVLAYPLFQGLVFPSVNWIVLMLWVIPAFTLTAILFSVLVSARSKSFQEAQQIAGVVVLPIVALLVGQATGALLISPFIMGIIGAALMAVNLGLLVFIAKLNQRDQLFETQVQ</sequence>
<keyword evidence="1" id="KW-1133">Transmembrane helix</keyword>
<feature type="transmembrane region" description="Helical" evidence="1">
    <location>
        <begin position="21"/>
        <end position="45"/>
    </location>
</feature>
<dbReference type="PANTHER" id="PTHR43471:SF1">
    <property type="entry name" value="ABC TRANSPORTER PERMEASE PROTEIN NOSY-RELATED"/>
    <property type="match status" value="1"/>
</dbReference>
<reference evidence="2" key="1">
    <citation type="submission" date="2022-01" db="EMBL/GenBank/DDBJ databases">
        <authorList>
            <person name="Criscuolo A."/>
        </authorList>
    </citation>
    <scope>NUCLEOTIDE SEQUENCE</scope>
    <source>
        <strain evidence="2">CIP111893</strain>
    </source>
</reference>
<dbReference type="RefSeq" id="WP_236345795.1">
    <property type="nucleotide sequence ID" value="NZ_CAKMMF010000037.1"/>
</dbReference>
<protein>
    <recommendedName>
        <fullName evidence="4">ABC transporter permease</fullName>
    </recommendedName>
</protein>
<dbReference type="PANTHER" id="PTHR43471">
    <property type="entry name" value="ABC TRANSPORTER PERMEASE"/>
    <property type="match status" value="1"/>
</dbReference>
<accession>A0ABN8GYE6</accession>
<gene>
    <name evidence="2" type="ORF">PAECIP111893_04795</name>
</gene>
<feature type="transmembrane region" description="Helical" evidence="1">
    <location>
        <begin position="236"/>
        <end position="257"/>
    </location>
</feature>
<dbReference type="EMBL" id="CAKMMF010000037">
    <property type="protein sequence ID" value="CAH1221874.1"/>
    <property type="molecule type" value="Genomic_DNA"/>
</dbReference>
<dbReference type="Proteomes" id="UP000838686">
    <property type="component" value="Unassembled WGS sequence"/>
</dbReference>
<evidence type="ECO:0000313" key="3">
    <source>
        <dbReference type="Proteomes" id="UP000838686"/>
    </source>
</evidence>
<feature type="transmembrane region" description="Helical" evidence="1">
    <location>
        <begin position="211"/>
        <end position="230"/>
    </location>
</feature>
<name>A0ABN8GYE6_9BACL</name>